<evidence type="ECO:0000313" key="6">
    <source>
        <dbReference type="EMBL" id="BBD20200.1"/>
    </source>
</evidence>
<evidence type="ECO:0000256" key="2">
    <source>
        <dbReference type="ARBA" id="ARBA00022980"/>
    </source>
</evidence>
<comment type="function">
    <text evidence="5">Binds 16S rRNA, required for the assembly of 30S particles.</text>
</comment>
<evidence type="ECO:0000256" key="5">
    <source>
        <dbReference type="HAMAP-Rule" id="MF_00537"/>
    </source>
</evidence>
<dbReference type="GO" id="GO:0009507">
    <property type="term" value="C:chloroplast"/>
    <property type="evidence" value="ECO:0007669"/>
    <property type="project" value="UniProtKB-SubCell"/>
</dbReference>
<dbReference type="PANTHER" id="PTHR19836">
    <property type="entry name" value="30S RIBOSOMAL PROTEIN S14"/>
    <property type="match status" value="1"/>
</dbReference>
<sequence length="102" mass="12056">MSKKSIKEREKKKNFLVQKYLKKRCSIKKLLKNNKNLNKSEDFLLRLKLQKLPRNSAPTRLHNRCSVSGRPKSFNRDFQLSRNVLREYALKGLLPGVIKSSW</sequence>
<organism evidence="6">
    <name type="scientific">Prototheca cutis</name>
    <dbReference type="NCBI Taxonomy" id="575411"/>
    <lineage>
        <taxon>Eukaryota</taxon>
        <taxon>Viridiplantae</taxon>
        <taxon>Chlorophyta</taxon>
        <taxon>core chlorophytes</taxon>
        <taxon>Trebouxiophyceae</taxon>
        <taxon>Chlorellales</taxon>
        <taxon>Chlorellaceae</taxon>
        <taxon>Prototheca</taxon>
    </lineage>
</organism>
<gene>
    <name evidence="5 6" type="primary">rps14</name>
</gene>
<dbReference type="HAMAP" id="MF_00537">
    <property type="entry name" value="Ribosomal_uS14_1"/>
    <property type="match status" value="1"/>
</dbReference>
<dbReference type="FunFam" id="1.10.287.1480:FF:000001">
    <property type="entry name" value="30S ribosomal protein S14"/>
    <property type="match status" value="1"/>
</dbReference>
<evidence type="ECO:0000256" key="4">
    <source>
        <dbReference type="ARBA" id="ARBA00035247"/>
    </source>
</evidence>
<comment type="subcellular location">
    <subcellularLocation>
        <location evidence="5">Plastid</location>
        <location evidence="5">Chloroplast</location>
    </subcellularLocation>
</comment>
<dbReference type="GeneID" id="36676067"/>
<geneLocation type="chloroplast" evidence="6"/>
<dbReference type="InterPro" id="IPR001209">
    <property type="entry name" value="Ribosomal_uS14"/>
</dbReference>
<accession>A0A2Z6BEP9</accession>
<name>A0A2Z6BEP9_9CHLO</name>
<comment type="subunit">
    <text evidence="5">Part of the 30S ribosomal subunit.</text>
</comment>
<evidence type="ECO:0000256" key="3">
    <source>
        <dbReference type="ARBA" id="ARBA00023274"/>
    </source>
</evidence>
<dbReference type="GO" id="GO:0019843">
    <property type="term" value="F:rRNA binding"/>
    <property type="evidence" value="ECO:0007669"/>
    <property type="project" value="UniProtKB-UniRule"/>
</dbReference>
<keyword evidence="6" id="KW-0150">Chloroplast</keyword>
<dbReference type="AlphaFoldDB" id="A0A2Z6BEP9"/>
<dbReference type="SUPFAM" id="SSF57716">
    <property type="entry name" value="Glucocorticoid receptor-like (DNA-binding domain)"/>
    <property type="match status" value="1"/>
</dbReference>
<keyword evidence="6" id="KW-0934">Plastid</keyword>
<dbReference type="NCBIfam" id="NF006477">
    <property type="entry name" value="PRK08881.1"/>
    <property type="match status" value="1"/>
</dbReference>
<keyword evidence="2 5" id="KW-0689">Ribosomal protein</keyword>
<proteinExistence type="inferred from homology"/>
<reference evidence="6" key="1">
    <citation type="journal article" date="2018" name="Sci. Rep.">
        <title>Multiple losses of photosynthesis and convergent reductive genome evolution in the colourless green algae Prototheca.</title>
        <authorList>
            <person name="Suzuki S."/>
            <person name="Endoh R."/>
            <person name="Manabe R.I."/>
            <person name="Ohkuma M."/>
            <person name="Hirakawa Y."/>
        </authorList>
    </citation>
    <scope>NUCLEOTIDE SEQUENCE</scope>
    <source>
        <strain evidence="6">JCM 15793</strain>
    </source>
</reference>
<dbReference type="RefSeq" id="YP_009478293.1">
    <property type="nucleotide sequence ID" value="NC_037480.1"/>
</dbReference>
<dbReference type="GO" id="GO:0015935">
    <property type="term" value="C:small ribosomal subunit"/>
    <property type="evidence" value="ECO:0007669"/>
    <property type="project" value="TreeGrafter"/>
</dbReference>
<protein>
    <recommendedName>
        <fullName evidence="4 5">Small ribosomal subunit protein uS14c</fullName>
    </recommendedName>
</protein>
<keyword evidence="5" id="KW-0694">RNA-binding</keyword>
<comment type="similarity">
    <text evidence="1 5">Belongs to the universal ribosomal protein uS14 family.</text>
</comment>
<dbReference type="GO" id="GO:0006412">
    <property type="term" value="P:translation"/>
    <property type="evidence" value="ECO:0007669"/>
    <property type="project" value="UniProtKB-UniRule"/>
</dbReference>
<dbReference type="GO" id="GO:0003735">
    <property type="term" value="F:structural constituent of ribosome"/>
    <property type="evidence" value="ECO:0007669"/>
    <property type="project" value="InterPro"/>
</dbReference>
<dbReference type="Gene3D" id="1.10.287.1480">
    <property type="match status" value="1"/>
</dbReference>
<dbReference type="InterPro" id="IPR023036">
    <property type="entry name" value="Ribosomal_uS14_bac/plastid"/>
</dbReference>
<dbReference type="PANTHER" id="PTHR19836:SF19">
    <property type="entry name" value="SMALL RIBOSOMAL SUBUNIT PROTEIN US14M"/>
    <property type="match status" value="1"/>
</dbReference>
<evidence type="ECO:0000256" key="1">
    <source>
        <dbReference type="ARBA" id="ARBA00009083"/>
    </source>
</evidence>
<keyword evidence="5" id="KW-0699">rRNA-binding</keyword>
<keyword evidence="3 5" id="KW-0687">Ribonucleoprotein</keyword>
<dbReference type="EMBL" id="AP018373">
    <property type="protein sequence ID" value="BBD20200.1"/>
    <property type="molecule type" value="Genomic_DNA"/>
</dbReference>
<dbReference type="InterPro" id="IPR018271">
    <property type="entry name" value="Ribosomal_uS14_CS"/>
</dbReference>
<dbReference type="PROSITE" id="PS00527">
    <property type="entry name" value="RIBOSOMAL_S14"/>
    <property type="match status" value="1"/>
</dbReference>
<dbReference type="Pfam" id="PF00253">
    <property type="entry name" value="Ribosomal_S14"/>
    <property type="match status" value="1"/>
</dbReference>